<proteinExistence type="predicted"/>
<feature type="transmembrane region" description="Helical" evidence="1">
    <location>
        <begin position="173"/>
        <end position="193"/>
    </location>
</feature>
<feature type="transmembrane region" description="Helical" evidence="1">
    <location>
        <begin position="74"/>
        <end position="92"/>
    </location>
</feature>
<evidence type="ECO:0000313" key="3">
    <source>
        <dbReference type="Proteomes" id="UP000095384"/>
    </source>
</evidence>
<reference evidence="2 3" key="1">
    <citation type="submission" date="2015-09" db="EMBL/GenBank/DDBJ databases">
        <authorList>
            <consortium name="Pathogen Informatics"/>
        </authorList>
    </citation>
    <scope>NUCLEOTIDE SEQUENCE [LARGE SCALE GENOMIC DNA]</scope>
    <source>
        <strain evidence="2 3">2789STDY5608860</strain>
    </source>
</reference>
<feature type="transmembrane region" description="Helical" evidence="1">
    <location>
        <begin position="12"/>
        <end position="35"/>
    </location>
</feature>
<dbReference type="Proteomes" id="UP000095384">
    <property type="component" value="Unassembled WGS sequence"/>
</dbReference>
<keyword evidence="1" id="KW-0812">Transmembrane</keyword>
<accession>A0A173YBU0</accession>
<keyword evidence="1" id="KW-0472">Membrane</keyword>
<protein>
    <submittedName>
        <fullName evidence="2">ABC-2 family transporter protein</fullName>
    </submittedName>
</protein>
<evidence type="ECO:0000313" key="2">
    <source>
        <dbReference type="EMBL" id="CUN61289.1"/>
    </source>
</evidence>
<sequence length="282" mass="31916">MQKVLRTEIKKAIMTRYFIISIAIGILISMLGLVYNVGLFCGNQRYDGMNPCYEAFTLFNHWIGGEGFSLGSSLYFFVFPILIAIPYGWSYCGEQKSGYMSQMIVRTGKQRYLTAKYIATFISGGLTMVVPLITNFMLTALFVPAIKPVPTYDTTYGVFGNSIFSELYYTHPLVYVLLYLFVDFMFCGALTCLTMLSASFIKYKWINCILPFVVCMGIALLGNIICSNEPEAVNYQLSPFYFTKCVQTSYPTKLSVIVGMLLLMVIVTVVFNTVFMRKKDIM</sequence>
<dbReference type="EMBL" id="CYYW01000003">
    <property type="protein sequence ID" value="CUN61289.1"/>
    <property type="molecule type" value="Genomic_DNA"/>
</dbReference>
<evidence type="ECO:0000256" key="1">
    <source>
        <dbReference type="SAM" id="Phobius"/>
    </source>
</evidence>
<keyword evidence="1" id="KW-1133">Transmembrane helix</keyword>
<organism evidence="2 3">
    <name type="scientific">Agathobacter rectalis</name>
    <dbReference type="NCBI Taxonomy" id="39491"/>
    <lineage>
        <taxon>Bacteria</taxon>
        <taxon>Bacillati</taxon>
        <taxon>Bacillota</taxon>
        <taxon>Clostridia</taxon>
        <taxon>Lachnospirales</taxon>
        <taxon>Lachnospiraceae</taxon>
        <taxon>Agathobacter</taxon>
    </lineage>
</organism>
<dbReference type="AlphaFoldDB" id="A0A173YBU0"/>
<feature type="transmembrane region" description="Helical" evidence="1">
    <location>
        <begin position="256"/>
        <end position="275"/>
    </location>
</feature>
<dbReference type="RefSeq" id="WP_055223192.1">
    <property type="nucleotide sequence ID" value="NZ_CYYW01000003.1"/>
</dbReference>
<feature type="transmembrane region" description="Helical" evidence="1">
    <location>
        <begin position="205"/>
        <end position="225"/>
    </location>
</feature>
<gene>
    <name evidence="2" type="ORF">ERS852417_00657</name>
</gene>
<name>A0A173YBU0_9FIRM</name>
<feature type="transmembrane region" description="Helical" evidence="1">
    <location>
        <begin position="113"/>
        <end position="133"/>
    </location>
</feature>